<keyword evidence="1" id="KW-0418">Kinase</keyword>
<protein>
    <recommendedName>
        <fullName evidence="1">Serine/threonine-protein kinase TOR</fullName>
        <ecNumber evidence="1">2.7.11.1</ecNumber>
    </recommendedName>
</protein>
<keyword evidence="1" id="KW-0547">Nucleotide-binding</keyword>
<dbReference type="SMART" id="SM01346">
    <property type="entry name" value="DUF3385"/>
    <property type="match status" value="1"/>
</dbReference>
<dbReference type="InterPro" id="IPR024585">
    <property type="entry name" value="mTOR_dom"/>
</dbReference>
<gene>
    <name evidence="3" type="ORF">TRFO_16183</name>
</gene>
<dbReference type="GeneID" id="94833531"/>
<evidence type="ECO:0000259" key="2">
    <source>
        <dbReference type="SMART" id="SM01346"/>
    </source>
</evidence>
<dbReference type="GO" id="GO:0005524">
    <property type="term" value="F:ATP binding"/>
    <property type="evidence" value="ECO:0007669"/>
    <property type="project" value="UniProtKB-KW"/>
</dbReference>
<keyword evidence="1" id="KW-0067">ATP-binding</keyword>
<comment type="caution">
    <text evidence="3">The sequence shown here is derived from an EMBL/GenBank/DDBJ whole genome shotgun (WGS) entry which is preliminary data.</text>
</comment>
<dbReference type="InterPro" id="IPR011989">
    <property type="entry name" value="ARM-like"/>
</dbReference>
<keyword evidence="1" id="KW-0723">Serine/threonine-protein kinase</keyword>
<keyword evidence="4" id="KW-1185">Reference proteome</keyword>
<dbReference type="SUPFAM" id="SSF48371">
    <property type="entry name" value="ARM repeat"/>
    <property type="match status" value="1"/>
</dbReference>
<dbReference type="AlphaFoldDB" id="A0A1J4KQT8"/>
<dbReference type="RefSeq" id="XP_068366767.1">
    <property type="nucleotide sequence ID" value="XM_068498827.1"/>
</dbReference>
<sequence>MNLLRQRLDKSRFIAFVVISFLIEINEDQTRLNQLSIDLEKLLPLESITLLEGIAFLFKRIAELQTIPYNRRIYDRCIQFLSNRLTPSAIQTAIIILSKLKPSENLGELANVLWSGIKFPNKMIQKMSVKLYFHCLSHFPNSDDLAKGMMSMCSFCIQENANNSETYGAFILIKTFVNHGFEIISEKFGDLFNSLANNLQKSHDYNFFEVFALMCEKYTHKAHEYMNIINDVLLSDWDLNDSRTCNYYVKIANLFPDDFGLLCYNRAQTVNDDSYFKLISVKFGDYSNEAEIIQKFKDSKLTESFINGAYNFLKAYPQYAFRFVPFLVSKTDDCLVSDNFMNAFFLISKFSDAPIFPFQKYWDPIFESLKSSELNIETKKYHVLALLSILHNEPNNQFDKLLDLVFTVQGDSKEVFATLLDNIDDQLLPLFMNDTLQIITSSLSINDSGIAANSIINLFIRLRKLSPLSTFNIFINLLNTLPNSYSQYSSYSEKKKLISTWDLILDGVGDILAPYAQSIYQFSIDLISSKLPLPKTFNDRINYRKIARDNIQIHILAMKCVEKLMKLQYPYDPQKIVDAVLKNLTYFFDESVQIATLNTLRSVFRCFGINKIDLVSLHQKLFNFMKVSKSETVLYSILSILGTIGPLDPITFHMSEKPKELLPLYDKAKREQCYLDFVMRYLLNQLKTSHESSVFLNAILYIFQFDAHKSSRYLSEIMTILEQLLNNGIADSVFHIIRSITLLVEIEIYPYATQIFKLLQPYLINSNFNLPALKALSALVFILKSSFQPIAVSTFSKVLDLMTNPLDFDSN</sequence>
<dbReference type="GO" id="GO:0004674">
    <property type="term" value="F:protein serine/threonine kinase activity"/>
    <property type="evidence" value="ECO:0007669"/>
    <property type="project" value="UniProtKB-KW"/>
</dbReference>
<organism evidence="3 4">
    <name type="scientific">Tritrichomonas foetus</name>
    <dbReference type="NCBI Taxonomy" id="1144522"/>
    <lineage>
        <taxon>Eukaryota</taxon>
        <taxon>Metamonada</taxon>
        <taxon>Parabasalia</taxon>
        <taxon>Tritrichomonadida</taxon>
        <taxon>Tritrichomonadidae</taxon>
        <taxon>Tritrichomonas</taxon>
    </lineage>
</organism>
<name>A0A1J4KQT8_9EUKA</name>
<evidence type="ECO:0000256" key="1">
    <source>
        <dbReference type="RuleBase" id="RU364109"/>
    </source>
</evidence>
<evidence type="ECO:0000313" key="3">
    <source>
        <dbReference type="EMBL" id="OHT13631.1"/>
    </source>
</evidence>
<comment type="catalytic activity">
    <reaction evidence="1">
        <text>L-threonyl-[protein] + ATP = O-phospho-L-threonyl-[protein] + ADP + H(+)</text>
        <dbReference type="Rhea" id="RHEA:46608"/>
        <dbReference type="Rhea" id="RHEA-COMP:11060"/>
        <dbReference type="Rhea" id="RHEA-COMP:11605"/>
        <dbReference type="ChEBI" id="CHEBI:15378"/>
        <dbReference type="ChEBI" id="CHEBI:30013"/>
        <dbReference type="ChEBI" id="CHEBI:30616"/>
        <dbReference type="ChEBI" id="CHEBI:61977"/>
        <dbReference type="ChEBI" id="CHEBI:456216"/>
        <dbReference type="EC" id="2.7.11.1"/>
    </reaction>
</comment>
<dbReference type="Gene3D" id="1.25.10.10">
    <property type="entry name" value="Leucine-rich Repeat Variant"/>
    <property type="match status" value="1"/>
</dbReference>
<dbReference type="EC" id="2.7.11.1" evidence="1"/>
<evidence type="ECO:0000313" key="4">
    <source>
        <dbReference type="Proteomes" id="UP000179807"/>
    </source>
</evidence>
<keyword evidence="1" id="KW-0808">Transferase</keyword>
<dbReference type="Proteomes" id="UP000179807">
    <property type="component" value="Unassembled WGS sequence"/>
</dbReference>
<comment type="similarity">
    <text evidence="1">Belongs to the PI3/PI4-kinase family.</text>
</comment>
<reference evidence="3" key="1">
    <citation type="submission" date="2016-10" db="EMBL/GenBank/DDBJ databases">
        <authorList>
            <person name="Benchimol M."/>
            <person name="Almeida L.G."/>
            <person name="Vasconcelos A.T."/>
            <person name="Perreira-Neves A."/>
            <person name="Rosa I.A."/>
            <person name="Tasca T."/>
            <person name="Bogo M.R."/>
            <person name="de Souza W."/>
        </authorList>
    </citation>
    <scope>NUCLEOTIDE SEQUENCE [LARGE SCALE GENOMIC DNA]</scope>
    <source>
        <strain evidence="3">K</strain>
    </source>
</reference>
<feature type="domain" description="Serine/threonine-protein kinase mTOR" evidence="2">
    <location>
        <begin position="613"/>
        <end position="745"/>
    </location>
</feature>
<dbReference type="VEuPathDB" id="TrichDB:TRFO_16183"/>
<proteinExistence type="inferred from homology"/>
<dbReference type="InterPro" id="IPR016024">
    <property type="entry name" value="ARM-type_fold"/>
</dbReference>
<dbReference type="EMBL" id="MLAK01000502">
    <property type="protein sequence ID" value="OHT13631.1"/>
    <property type="molecule type" value="Genomic_DNA"/>
</dbReference>
<accession>A0A1J4KQT8</accession>